<feature type="domain" description="Glycosyltransferase 2-like" evidence="4">
    <location>
        <begin position="36"/>
        <end position="165"/>
    </location>
</feature>
<dbReference type="SUPFAM" id="SSF53448">
    <property type="entry name" value="Nucleotide-diphospho-sugar transferases"/>
    <property type="match status" value="1"/>
</dbReference>
<dbReference type="Gene3D" id="3.90.550.10">
    <property type="entry name" value="Spore Coat Polysaccharide Biosynthesis Protein SpsA, Chain A"/>
    <property type="match status" value="1"/>
</dbReference>
<sequence>MQDFDQSDDRLSQTESIIEMEENVNSFEAGSKQIAVLITCFNRVATTLQCLDHLFQATLPENTSIEVFLVDDGSPDLTGQKVKSKYPQVNVIQGDGNLYWSGGMYKAWEEAAKSKDFDFYLWLNDDTHIFPEAIVELLKDAAITHSKSLIVGSCLSNKDKSFTYGGYVGEVSLLPSGVPQKCDFTNGNLVLVPKHIYTKIGNLNKRYIHLYGDYDYSMRVNQAGLSCYSSSQFLATCEPNEKSYWGTDDMSTWQKLKLLHHPKGIDLKRGFYFKKYHFGTKVGIKVVLDAYLRILTPALHRLIKRKKSKVKG</sequence>
<evidence type="ECO:0000259" key="4">
    <source>
        <dbReference type="Pfam" id="PF00535"/>
    </source>
</evidence>
<dbReference type="AlphaFoldDB" id="A0A418PLP3"/>
<evidence type="ECO:0000313" key="6">
    <source>
        <dbReference type="Proteomes" id="UP000283522"/>
    </source>
</evidence>
<evidence type="ECO:0000256" key="3">
    <source>
        <dbReference type="ARBA" id="ARBA00022679"/>
    </source>
</evidence>
<organism evidence="5 6">
    <name type="scientific">Algoriphagus lacus</name>
    <dbReference type="NCBI Taxonomy" id="2056311"/>
    <lineage>
        <taxon>Bacteria</taxon>
        <taxon>Pseudomonadati</taxon>
        <taxon>Bacteroidota</taxon>
        <taxon>Cytophagia</taxon>
        <taxon>Cytophagales</taxon>
        <taxon>Cyclobacteriaceae</taxon>
        <taxon>Algoriphagus</taxon>
    </lineage>
</organism>
<dbReference type="InterPro" id="IPR029044">
    <property type="entry name" value="Nucleotide-diphossugar_trans"/>
</dbReference>
<dbReference type="Proteomes" id="UP000283522">
    <property type="component" value="Unassembled WGS sequence"/>
</dbReference>
<dbReference type="PANTHER" id="PTHR43179">
    <property type="entry name" value="RHAMNOSYLTRANSFERASE WBBL"/>
    <property type="match status" value="1"/>
</dbReference>
<keyword evidence="3 5" id="KW-0808">Transferase</keyword>
<proteinExistence type="inferred from homology"/>
<keyword evidence="2" id="KW-0328">Glycosyltransferase</keyword>
<accession>A0A418PLP3</accession>
<evidence type="ECO:0000256" key="2">
    <source>
        <dbReference type="ARBA" id="ARBA00022676"/>
    </source>
</evidence>
<name>A0A418PLP3_9BACT</name>
<dbReference type="InterPro" id="IPR001173">
    <property type="entry name" value="Glyco_trans_2-like"/>
</dbReference>
<dbReference type="EMBL" id="QXML01000016">
    <property type="protein sequence ID" value="RIW12189.1"/>
    <property type="molecule type" value="Genomic_DNA"/>
</dbReference>
<comment type="caution">
    <text evidence="5">The sequence shown here is derived from an EMBL/GenBank/DDBJ whole genome shotgun (WGS) entry which is preliminary data.</text>
</comment>
<evidence type="ECO:0000256" key="1">
    <source>
        <dbReference type="ARBA" id="ARBA00006739"/>
    </source>
</evidence>
<dbReference type="PANTHER" id="PTHR43179:SF12">
    <property type="entry name" value="GALACTOFURANOSYLTRANSFERASE GLFT2"/>
    <property type="match status" value="1"/>
</dbReference>
<evidence type="ECO:0000313" key="5">
    <source>
        <dbReference type="EMBL" id="RIW12189.1"/>
    </source>
</evidence>
<protein>
    <submittedName>
        <fullName evidence="5">Glycosyltransferase family 2 protein</fullName>
    </submittedName>
</protein>
<dbReference type="GO" id="GO:0016757">
    <property type="term" value="F:glycosyltransferase activity"/>
    <property type="evidence" value="ECO:0007669"/>
    <property type="project" value="UniProtKB-KW"/>
</dbReference>
<gene>
    <name evidence="5" type="ORF">D0X99_19735</name>
</gene>
<reference evidence="5 6" key="1">
    <citation type="submission" date="2018-09" db="EMBL/GenBank/DDBJ databases">
        <authorList>
            <person name="Wang X."/>
            <person name="Du Z."/>
        </authorList>
    </citation>
    <scope>NUCLEOTIDE SEQUENCE [LARGE SCALE GENOMIC DNA]</scope>
    <source>
        <strain evidence="5 6">N3</strain>
    </source>
</reference>
<comment type="similarity">
    <text evidence="1">Belongs to the glycosyltransferase 2 family.</text>
</comment>
<dbReference type="Pfam" id="PF00535">
    <property type="entry name" value="Glycos_transf_2"/>
    <property type="match status" value="1"/>
</dbReference>
<keyword evidence="6" id="KW-1185">Reference proteome</keyword>